<dbReference type="Pfam" id="PF01497">
    <property type="entry name" value="Peripla_BP_2"/>
    <property type="match status" value="1"/>
</dbReference>
<dbReference type="Proteomes" id="UP000033452">
    <property type="component" value="Unassembled WGS sequence"/>
</dbReference>
<feature type="domain" description="Fe/B12 periplasmic-binding" evidence="2">
    <location>
        <begin position="22"/>
        <end position="271"/>
    </location>
</feature>
<dbReference type="SUPFAM" id="SSF53807">
    <property type="entry name" value="Helical backbone' metal receptor"/>
    <property type="match status" value="1"/>
</dbReference>
<proteinExistence type="predicted"/>
<keyword evidence="4" id="KW-1185">Reference proteome</keyword>
<dbReference type="Gene3D" id="3.40.50.1980">
    <property type="entry name" value="Nitrogenase molybdenum iron protein domain"/>
    <property type="match status" value="2"/>
</dbReference>
<evidence type="ECO:0000313" key="3">
    <source>
        <dbReference type="EMBL" id="KJZ06337.1"/>
    </source>
</evidence>
<evidence type="ECO:0000256" key="1">
    <source>
        <dbReference type="SAM" id="SignalP"/>
    </source>
</evidence>
<dbReference type="PANTHER" id="PTHR30535:SF4">
    <property type="entry name" value="HEMIN-BINDING PERIPLASMIC PROTEIN HMUT"/>
    <property type="match status" value="1"/>
</dbReference>
<gene>
    <name evidence="3" type="ORF">TW77_19565</name>
</gene>
<protein>
    <submittedName>
        <fullName evidence="3">Hemin ABC transporter substrate-binding protein</fullName>
    </submittedName>
</protein>
<evidence type="ECO:0000259" key="2">
    <source>
        <dbReference type="PROSITE" id="PS50983"/>
    </source>
</evidence>
<dbReference type="InterPro" id="IPR050902">
    <property type="entry name" value="ABC_Transporter_SBP"/>
</dbReference>
<reference evidence="3 4" key="1">
    <citation type="journal article" date="2015" name="BMC Genomics">
        <title>Genome mining reveals unlocked bioactive potential of marine Gram-negative bacteria.</title>
        <authorList>
            <person name="Machado H."/>
            <person name="Sonnenschein E.C."/>
            <person name="Melchiorsen J."/>
            <person name="Gram L."/>
        </authorList>
    </citation>
    <scope>NUCLEOTIDE SEQUENCE [LARGE SCALE GENOMIC DNA]</scope>
    <source>
        <strain evidence="3 4">S2471</strain>
    </source>
</reference>
<evidence type="ECO:0000313" key="4">
    <source>
        <dbReference type="Proteomes" id="UP000033452"/>
    </source>
</evidence>
<dbReference type="PATRIC" id="fig|43658.5.peg.4138"/>
<feature type="signal peptide" evidence="1">
    <location>
        <begin position="1"/>
        <end position="19"/>
    </location>
</feature>
<dbReference type="EMBL" id="JXYA01000052">
    <property type="protein sequence ID" value="KJZ06337.1"/>
    <property type="molecule type" value="Genomic_DNA"/>
</dbReference>
<organism evidence="3 4">
    <name type="scientific">Pseudoalteromonas rubra</name>
    <dbReference type="NCBI Taxonomy" id="43658"/>
    <lineage>
        <taxon>Bacteria</taxon>
        <taxon>Pseudomonadati</taxon>
        <taxon>Pseudomonadota</taxon>
        <taxon>Gammaproteobacteria</taxon>
        <taxon>Alteromonadales</taxon>
        <taxon>Pseudoalteromonadaceae</taxon>
        <taxon>Pseudoalteromonas</taxon>
    </lineage>
</organism>
<keyword evidence="1" id="KW-0732">Signal</keyword>
<name>A0A0F4QI48_9GAMM</name>
<dbReference type="PROSITE" id="PS50983">
    <property type="entry name" value="FE_B12_PBP"/>
    <property type="match status" value="1"/>
</dbReference>
<dbReference type="RefSeq" id="WP_052713281.1">
    <property type="nucleotide sequence ID" value="NZ_JXYA01000052.1"/>
</dbReference>
<accession>A0A0F4QI48</accession>
<feature type="chain" id="PRO_5002475309" evidence="1">
    <location>
        <begin position="20"/>
        <end position="272"/>
    </location>
</feature>
<dbReference type="AlphaFoldDB" id="A0A0F4QI48"/>
<dbReference type="OrthoDB" id="9797736at2"/>
<dbReference type="InterPro" id="IPR002491">
    <property type="entry name" value="ABC_transptr_periplasmic_BD"/>
</dbReference>
<sequence length="272" mass="28859">MQKLVFLIVLAVLSNPILAAQRVVIAGGSLTDIVFALGGGKNVVAVDTSSTSPLQATQLPKVGYYRDLAAEGVLSQHPELILALQGSGRPEVLTQLRSTGVKLNLYDKPTNINELFNLIGQLGRDLNRQSQAQGLIARLKQTLPAKAPPSSLSALFILSAGDRGVTVAGPETVPDLLFGYTGIRNLATAPGYKPFNREAMLVSAPDFLVAPSHVVYSLGGPEQFCQQSALALLPAAQQCRLLVMDSLLSMGMTTRLPEAIAQLAAYREQSAL</sequence>
<comment type="caution">
    <text evidence="3">The sequence shown here is derived from an EMBL/GenBank/DDBJ whole genome shotgun (WGS) entry which is preliminary data.</text>
</comment>
<dbReference type="PANTHER" id="PTHR30535">
    <property type="entry name" value="VITAMIN B12-BINDING PROTEIN"/>
    <property type="match status" value="1"/>
</dbReference>